<dbReference type="RefSeq" id="WP_259612906.1">
    <property type="nucleotide sequence ID" value="NZ_CP091139.2"/>
</dbReference>
<proteinExistence type="predicted"/>
<reference evidence="2" key="1">
    <citation type="submission" date="2022-01" db="EMBL/GenBank/DDBJ databases">
        <title>Microbacterium eymi and Microbacterium rhizovicinus sp. nov., isolated from the rhizospheric soil of Elymus tsukushiensis, a plant native to the Dokdo Islands, Republic of Korea.</title>
        <authorList>
            <person name="Hwang Y.J."/>
        </authorList>
    </citation>
    <scope>NUCLEOTIDE SEQUENCE</scope>
    <source>
        <strain evidence="2">KUDC0405</strain>
    </source>
</reference>
<keyword evidence="3" id="KW-1185">Reference proteome</keyword>
<feature type="compositionally biased region" description="Low complexity" evidence="1">
    <location>
        <begin position="42"/>
        <end position="57"/>
    </location>
</feature>
<dbReference type="Proteomes" id="UP001054811">
    <property type="component" value="Chromosome"/>
</dbReference>
<evidence type="ECO:0000313" key="2">
    <source>
        <dbReference type="EMBL" id="UUT36257.1"/>
    </source>
</evidence>
<evidence type="ECO:0000256" key="1">
    <source>
        <dbReference type="SAM" id="MobiDB-lite"/>
    </source>
</evidence>
<protein>
    <submittedName>
        <fullName evidence="2">Uncharacterized protein</fullName>
    </submittedName>
</protein>
<gene>
    <name evidence="2" type="ORF">L2X98_25075</name>
</gene>
<organism evidence="2 3">
    <name type="scientific">Microbacterium elymi</name>
    <dbReference type="NCBI Taxonomy" id="2909587"/>
    <lineage>
        <taxon>Bacteria</taxon>
        <taxon>Bacillati</taxon>
        <taxon>Actinomycetota</taxon>
        <taxon>Actinomycetes</taxon>
        <taxon>Micrococcales</taxon>
        <taxon>Microbacteriaceae</taxon>
        <taxon>Microbacterium</taxon>
    </lineage>
</organism>
<evidence type="ECO:0000313" key="3">
    <source>
        <dbReference type="Proteomes" id="UP001054811"/>
    </source>
</evidence>
<feature type="region of interest" description="Disordered" evidence="1">
    <location>
        <begin position="29"/>
        <end position="57"/>
    </location>
</feature>
<sequence>MGADAPAAGRLDERDLQFVQEQTEIVDGRAMPPAPRDRRLSRASSRASGVSSVIIAR</sequence>
<dbReference type="EMBL" id="CP091139">
    <property type="protein sequence ID" value="UUT36257.1"/>
    <property type="molecule type" value="Genomic_DNA"/>
</dbReference>
<accession>A0ABY5NM84</accession>
<name>A0ABY5NM84_9MICO</name>